<feature type="region of interest" description="Disordered" evidence="1">
    <location>
        <begin position="33"/>
        <end position="57"/>
    </location>
</feature>
<name>A0AAV1U6Z8_9STRA</name>
<sequence length="64" mass="7201">MVFTTHLKRTESKFSSNTLVEFLEEGTMEYESDTAASSIYDHPPATPPARNNTRIAPIPFVKLD</sequence>
<gene>
    <name evidence="2" type="ORF">PM001_LOCUS15664</name>
</gene>
<comment type="caution">
    <text evidence="2">The sequence shown here is derived from an EMBL/GenBank/DDBJ whole genome shotgun (WGS) entry which is preliminary data.</text>
</comment>
<evidence type="ECO:0000313" key="2">
    <source>
        <dbReference type="EMBL" id="CAK7930514.1"/>
    </source>
</evidence>
<accession>A0AAV1U6Z8</accession>
<evidence type="ECO:0000313" key="3">
    <source>
        <dbReference type="Proteomes" id="UP001162060"/>
    </source>
</evidence>
<evidence type="ECO:0000256" key="1">
    <source>
        <dbReference type="SAM" id="MobiDB-lite"/>
    </source>
</evidence>
<proteinExistence type="predicted"/>
<protein>
    <submittedName>
        <fullName evidence="2">Uncharacterized protein</fullName>
    </submittedName>
</protein>
<dbReference type="EMBL" id="CAKLBY020000168">
    <property type="protein sequence ID" value="CAK7930514.1"/>
    <property type="molecule type" value="Genomic_DNA"/>
</dbReference>
<organism evidence="2 3">
    <name type="scientific">Peronospora matthiolae</name>
    <dbReference type="NCBI Taxonomy" id="2874970"/>
    <lineage>
        <taxon>Eukaryota</taxon>
        <taxon>Sar</taxon>
        <taxon>Stramenopiles</taxon>
        <taxon>Oomycota</taxon>
        <taxon>Peronosporomycetes</taxon>
        <taxon>Peronosporales</taxon>
        <taxon>Peronosporaceae</taxon>
        <taxon>Peronospora</taxon>
    </lineage>
</organism>
<reference evidence="2" key="1">
    <citation type="submission" date="2024-01" db="EMBL/GenBank/DDBJ databases">
        <authorList>
            <person name="Webb A."/>
        </authorList>
    </citation>
    <scope>NUCLEOTIDE SEQUENCE</scope>
    <source>
        <strain evidence="2">Pm1</strain>
    </source>
</reference>
<dbReference type="Proteomes" id="UP001162060">
    <property type="component" value="Unassembled WGS sequence"/>
</dbReference>
<dbReference type="AlphaFoldDB" id="A0AAV1U6Z8"/>